<keyword evidence="3" id="KW-1185">Reference proteome</keyword>
<evidence type="ECO:0008006" key="4">
    <source>
        <dbReference type="Google" id="ProtNLM"/>
    </source>
</evidence>
<protein>
    <recommendedName>
        <fullName evidence="4">DUF2568 domain-containing protein</fullName>
    </recommendedName>
</protein>
<sequence length="113" mass="11627">MNLGLRFLLELVCLAALVYWGWRLPAGLPVRLLAGVLLPVAAAVCWGMFASPRGRWLTVPGRAVCEVGLFGGAAVALAAAGQPVAGVVLAVVAAASLGVTYGLRQHPSPVRRG</sequence>
<gene>
    <name evidence="2" type="ORF">Aru02nite_35490</name>
</gene>
<proteinExistence type="predicted"/>
<dbReference type="Proteomes" id="UP000612808">
    <property type="component" value="Unassembled WGS sequence"/>
</dbReference>
<organism evidence="2 3">
    <name type="scientific">Actinocatenispora rupis</name>
    <dbReference type="NCBI Taxonomy" id="519421"/>
    <lineage>
        <taxon>Bacteria</taxon>
        <taxon>Bacillati</taxon>
        <taxon>Actinomycetota</taxon>
        <taxon>Actinomycetes</taxon>
        <taxon>Micromonosporales</taxon>
        <taxon>Micromonosporaceae</taxon>
        <taxon>Actinocatenispora</taxon>
    </lineage>
</organism>
<evidence type="ECO:0000313" key="3">
    <source>
        <dbReference type="Proteomes" id="UP000612808"/>
    </source>
</evidence>
<dbReference type="Pfam" id="PF10823">
    <property type="entry name" value="DUF2568"/>
    <property type="match status" value="1"/>
</dbReference>
<keyword evidence="1" id="KW-1133">Transmembrane helix</keyword>
<feature type="transmembrane region" description="Helical" evidence="1">
    <location>
        <begin position="28"/>
        <end position="49"/>
    </location>
</feature>
<accession>A0A8J3J164</accession>
<evidence type="ECO:0000256" key="1">
    <source>
        <dbReference type="SAM" id="Phobius"/>
    </source>
</evidence>
<name>A0A8J3J164_9ACTN</name>
<reference evidence="2" key="1">
    <citation type="submission" date="2021-01" db="EMBL/GenBank/DDBJ databases">
        <title>Whole genome shotgun sequence of Actinocatenispora rupis NBRC 107355.</title>
        <authorList>
            <person name="Komaki H."/>
            <person name="Tamura T."/>
        </authorList>
    </citation>
    <scope>NUCLEOTIDE SEQUENCE</scope>
    <source>
        <strain evidence="2">NBRC 107355</strain>
    </source>
</reference>
<dbReference type="EMBL" id="BOMB01000020">
    <property type="protein sequence ID" value="GID12660.1"/>
    <property type="molecule type" value="Genomic_DNA"/>
</dbReference>
<dbReference type="InterPro" id="IPR021214">
    <property type="entry name" value="DUF2568"/>
</dbReference>
<evidence type="ECO:0000313" key="2">
    <source>
        <dbReference type="EMBL" id="GID12660.1"/>
    </source>
</evidence>
<keyword evidence="1" id="KW-0472">Membrane</keyword>
<keyword evidence="1" id="KW-0812">Transmembrane</keyword>
<feature type="transmembrane region" description="Helical" evidence="1">
    <location>
        <begin position="61"/>
        <end position="79"/>
    </location>
</feature>
<dbReference type="AlphaFoldDB" id="A0A8J3J164"/>
<feature type="transmembrane region" description="Helical" evidence="1">
    <location>
        <begin position="85"/>
        <end position="103"/>
    </location>
</feature>
<comment type="caution">
    <text evidence="2">The sequence shown here is derived from an EMBL/GenBank/DDBJ whole genome shotgun (WGS) entry which is preliminary data.</text>
</comment>
<feature type="transmembrane region" description="Helical" evidence="1">
    <location>
        <begin position="7"/>
        <end position="22"/>
    </location>
</feature>